<evidence type="ECO:0000313" key="2">
    <source>
        <dbReference type="Proteomes" id="UP000007151"/>
    </source>
</evidence>
<gene>
    <name evidence="1" type="ORF">KGM_202367</name>
</gene>
<evidence type="ECO:0000313" key="1">
    <source>
        <dbReference type="EMBL" id="OWR42804.1"/>
    </source>
</evidence>
<reference evidence="1 2" key="1">
    <citation type="journal article" date="2011" name="Cell">
        <title>The monarch butterfly genome yields insights into long-distance migration.</title>
        <authorList>
            <person name="Zhan S."/>
            <person name="Merlin C."/>
            <person name="Boore J.L."/>
            <person name="Reppert S.M."/>
        </authorList>
    </citation>
    <scope>NUCLEOTIDE SEQUENCE [LARGE SCALE GENOMIC DNA]</scope>
    <source>
        <strain evidence="1">F-2</strain>
    </source>
</reference>
<dbReference type="STRING" id="278856.A0A212EMT7"/>
<dbReference type="KEGG" id="dpl:KGM_202367"/>
<dbReference type="eggNOG" id="ENOG502S8TJ">
    <property type="taxonomic scope" value="Eukaryota"/>
</dbReference>
<sequence length="360" mass="41257">MARNAEAEVAKMKMLEERIKAPSIWGRVPCGIRFEDLQDRSYEDAVRLLKNHFLSEEITYRSVKISNEKEATDEFVHNVRIWMKDKMSIAAVKEGTNKLVGVLIMRIQEKTDRYLKPSQCVLGDLLRTKRGVYSKNFFGGVWGNRPPLLEAGQAKTTCTCKCGERNEVSRIVGGEEAGVNEFPWVAKMTYFKKFYCGGAYSRTFSHVKITHSPQYTQVITFYREIEKGANLFEKLDVKRYLKIYVLALKARYRHRGIAKEMLKAAIGLSESANVPAISGIFTTGRGQQIAEELGFEKFNELYYIRYIINDEIVFWDTGLGNYGAALMAYRIPTVVEPQELQMQPSSRFNIQQPDDDDDDD</sequence>
<dbReference type="AlphaFoldDB" id="A0A212EMT7"/>
<keyword evidence="2" id="KW-1185">Reference proteome</keyword>
<accession>A0A212EMT7</accession>
<dbReference type="InterPro" id="IPR016181">
    <property type="entry name" value="Acyl_CoA_acyltransferase"/>
</dbReference>
<dbReference type="GO" id="GO:0008080">
    <property type="term" value="F:N-acetyltransferase activity"/>
    <property type="evidence" value="ECO:0007669"/>
    <property type="project" value="TreeGrafter"/>
</dbReference>
<dbReference type="PANTHER" id="PTHR20905">
    <property type="entry name" value="N-ACETYLTRANSFERASE-RELATED"/>
    <property type="match status" value="1"/>
</dbReference>
<organism evidence="1 2">
    <name type="scientific">Danaus plexippus plexippus</name>
    <dbReference type="NCBI Taxonomy" id="278856"/>
    <lineage>
        <taxon>Eukaryota</taxon>
        <taxon>Metazoa</taxon>
        <taxon>Ecdysozoa</taxon>
        <taxon>Arthropoda</taxon>
        <taxon>Hexapoda</taxon>
        <taxon>Insecta</taxon>
        <taxon>Pterygota</taxon>
        <taxon>Neoptera</taxon>
        <taxon>Endopterygota</taxon>
        <taxon>Lepidoptera</taxon>
        <taxon>Glossata</taxon>
        <taxon>Ditrysia</taxon>
        <taxon>Papilionoidea</taxon>
        <taxon>Nymphalidae</taxon>
        <taxon>Danainae</taxon>
        <taxon>Danaini</taxon>
        <taxon>Danaina</taxon>
        <taxon>Danaus</taxon>
        <taxon>Danaus</taxon>
    </lineage>
</organism>
<name>A0A212EMT7_DANPL</name>
<proteinExistence type="predicted"/>
<dbReference type="InterPro" id="IPR009003">
    <property type="entry name" value="Peptidase_S1_PA"/>
</dbReference>
<dbReference type="PANTHER" id="PTHR20905:SF1">
    <property type="entry name" value="AT07410P-RELATED"/>
    <property type="match status" value="1"/>
</dbReference>
<dbReference type="EMBL" id="AGBW02013799">
    <property type="protein sequence ID" value="OWR42804.1"/>
    <property type="molecule type" value="Genomic_DNA"/>
</dbReference>
<dbReference type="SUPFAM" id="SSF55729">
    <property type="entry name" value="Acyl-CoA N-acyltransferases (Nat)"/>
    <property type="match status" value="1"/>
</dbReference>
<dbReference type="SUPFAM" id="SSF50494">
    <property type="entry name" value="Trypsin-like serine proteases"/>
    <property type="match status" value="1"/>
</dbReference>
<dbReference type="Proteomes" id="UP000007151">
    <property type="component" value="Unassembled WGS sequence"/>
</dbReference>
<dbReference type="Gene3D" id="3.40.630.30">
    <property type="match status" value="1"/>
</dbReference>
<protein>
    <submittedName>
        <fullName evidence="1">Seminal fluid protein CSSFP038</fullName>
    </submittedName>
</protein>
<comment type="caution">
    <text evidence="1">The sequence shown here is derived from an EMBL/GenBank/DDBJ whole genome shotgun (WGS) entry which is preliminary data.</text>
</comment>
<dbReference type="InParanoid" id="A0A212EMT7"/>